<dbReference type="PANTHER" id="PTHR16305:SF35">
    <property type="entry name" value="TRANSCRIPTIONAL ACTIVATOR DOMAIN"/>
    <property type="match status" value="1"/>
</dbReference>
<evidence type="ECO:0000256" key="2">
    <source>
        <dbReference type="ARBA" id="ARBA00022840"/>
    </source>
</evidence>
<dbReference type="InterPro" id="IPR041664">
    <property type="entry name" value="AAA_16"/>
</dbReference>
<dbReference type="EMBL" id="JBHSBH010000022">
    <property type="protein sequence ID" value="MFC3999925.1"/>
    <property type="molecule type" value="Genomic_DNA"/>
</dbReference>
<keyword evidence="1" id="KW-0547">Nucleotide-binding</keyword>
<dbReference type="PANTHER" id="PTHR16305">
    <property type="entry name" value="TESTICULAR SOLUBLE ADENYLYL CYCLASE"/>
    <property type="match status" value="1"/>
</dbReference>
<dbReference type="InterPro" id="IPR027417">
    <property type="entry name" value="P-loop_NTPase"/>
</dbReference>
<keyword evidence="5" id="KW-1185">Reference proteome</keyword>
<dbReference type="InterPro" id="IPR003593">
    <property type="entry name" value="AAA+_ATPase"/>
</dbReference>
<protein>
    <submittedName>
        <fullName evidence="4">AAA family ATPase</fullName>
    </submittedName>
</protein>
<evidence type="ECO:0000313" key="5">
    <source>
        <dbReference type="Proteomes" id="UP001595847"/>
    </source>
</evidence>
<dbReference type="Proteomes" id="UP001595847">
    <property type="component" value="Unassembled WGS sequence"/>
</dbReference>
<dbReference type="Pfam" id="PF13191">
    <property type="entry name" value="AAA_16"/>
    <property type="match status" value="1"/>
</dbReference>
<dbReference type="SUPFAM" id="SSF52540">
    <property type="entry name" value="P-loop containing nucleoside triphosphate hydrolases"/>
    <property type="match status" value="1"/>
</dbReference>
<sequence>MTETGAVVRTGFVDRVEHMDELRSLLADVTEGRGGRALVVDGVSGMGKTALLQAFADEVRAANPASAGRVVSVRCRPSIGSDFHYGAIIDLLVQLAEDQEDRQPGAFRRWLGLTGQGVVRSAPEVLSAIVPGLGAVFTLGKEVAEASLASGSMPFDSLLPFQQGAAAQIVDALLDLVRQGPPTVVLIDDIRYGDPSSLLVLDRLLPRLSGEPLGVVFGHTTDGAYADGPDSKVEDLLHDWAKDGLVRRRMLGGLPRDAVAELVRSRHPDAPPALSEQLSRLTDGHAVFVTLCLEEWRPDAGTTVELPGSLARVVEGRLRLLTESDRELLMIGAAQGDAFLSHTVAEVKGAPHDQVMERLRRIAADHKLIRPAPIPAWAPSDGSDCYRFQHSALSRVVYDQQTPQQKRSRHAGIAAALTDGPLDGMPLERRLEIARHLRSGGAESRLASAEAHYGLARDAALEGLSFAEAERHCEEVIKAVRDLPAHEESRDRRLIQAVELLLSLTEVRWRGQHRPAGGPDIDGLAAEAEAAAKRCGTPEPAIRTTLLRGKTLLATRGLVPSLDKLRAAVELAEQHGDPVPLFVARVEYGRQVSKRRLADGLAQLREAERMYAADPRLGGTGDPVLQHTRNLGEMQLGITLFDSGHLSEALARLTRCVQRLRDEPLKAELPIALNYLAQVHMGLGSYEDAENVLNEALDFEAGRGGDSGWHAYNQALLARLLVERPERRHDSLELIADAWLETERTWLANLVPIVRNLYAEILLLAASETLPLTTGDSRESLDQAGRLAEATCAETRRSGMVRSQIAAHSLRSRTLIRQGDTAAARDQARQAVRILNEVGDMPALRTEEVLYHSAVVLAAGGVNEEAHALLDRARREVARKADLVTDDAARRRFLTRVPLNDAIRRGEGVDR</sequence>
<name>A0ABV8FUT9_9ACTN</name>
<dbReference type="SUPFAM" id="SSF48452">
    <property type="entry name" value="TPR-like"/>
    <property type="match status" value="2"/>
</dbReference>
<feature type="domain" description="AAA+ ATPase" evidence="3">
    <location>
        <begin position="34"/>
        <end position="324"/>
    </location>
</feature>
<dbReference type="RefSeq" id="WP_378538595.1">
    <property type="nucleotide sequence ID" value="NZ_JBHSBH010000022.1"/>
</dbReference>
<keyword evidence="2" id="KW-0067">ATP-binding</keyword>
<accession>A0ABV8FUT9</accession>
<dbReference type="Gene3D" id="3.40.50.300">
    <property type="entry name" value="P-loop containing nucleotide triphosphate hydrolases"/>
    <property type="match status" value="1"/>
</dbReference>
<comment type="caution">
    <text evidence="4">The sequence shown here is derived from an EMBL/GenBank/DDBJ whole genome shotgun (WGS) entry which is preliminary data.</text>
</comment>
<dbReference type="InterPro" id="IPR011990">
    <property type="entry name" value="TPR-like_helical_dom_sf"/>
</dbReference>
<dbReference type="SMART" id="SM00382">
    <property type="entry name" value="AAA"/>
    <property type="match status" value="1"/>
</dbReference>
<reference evidence="5" key="1">
    <citation type="journal article" date="2019" name="Int. J. Syst. Evol. Microbiol.">
        <title>The Global Catalogue of Microorganisms (GCM) 10K type strain sequencing project: providing services to taxonomists for standard genome sequencing and annotation.</title>
        <authorList>
            <consortium name="The Broad Institute Genomics Platform"/>
            <consortium name="The Broad Institute Genome Sequencing Center for Infectious Disease"/>
            <person name="Wu L."/>
            <person name="Ma J."/>
        </authorList>
    </citation>
    <scope>NUCLEOTIDE SEQUENCE [LARGE SCALE GENOMIC DNA]</scope>
    <source>
        <strain evidence="5">TBRC 1826</strain>
    </source>
</reference>
<evidence type="ECO:0000259" key="3">
    <source>
        <dbReference type="SMART" id="SM00382"/>
    </source>
</evidence>
<evidence type="ECO:0000313" key="4">
    <source>
        <dbReference type="EMBL" id="MFC3999925.1"/>
    </source>
</evidence>
<organism evidence="4 5">
    <name type="scientific">Nocardiopsis sediminis</name>
    <dbReference type="NCBI Taxonomy" id="1778267"/>
    <lineage>
        <taxon>Bacteria</taxon>
        <taxon>Bacillati</taxon>
        <taxon>Actinomycetota</taxon>
        <taxon>Actinomycetes</taxon>
        <taxon>Streptosporangiales</taxon>
        <taxon>Nocardiopsidaceae</taxon>
        <taxon>Nocardiopsis</taxon>
    </lineage>
</organism>
<proteinExistence type="predicted"/>
<evidence type="ECO:0000256" key="1">
    <source>
        <dbReference type="ARBA" id="ARBA00022741"/>
    </source>
</evidence>
<dbReference type="Gene3D" id="1.25.40.10">
    <property type="entry name" value="Tetratricopeptide repeat domain"/>
    <property type="match status" value="1"/>
</dbReference>
<gene>
    <name evidence="4" type="ORF">ACFOVU_28700</name>
</gene>